<proteinExistence type="predicted"/>
<keyword evidence="2" id="KW-1185">Reference proteome</keyword>
<feature type="non-terminal residue" evidence="1">
    <location>
        <position position="1"/>
    </location>
</feature>
<sequence length="50" mass="5378">VERLAVCGGHEAGGGGPQEPVSGVCGQRGRYRGRPLPRAFRQLGRHLRLL</sequence>
<comment type="caution">
    <text evidence="1">The sequence shown here is derived from an EMBL/GenBank/DDBJ whole genome shotgun (WGS) entry which is preliminary data.</text>
</comment>
<protein>
    <submittedName>
        <fullName evidence="1">Uncharacterized protein</fullName>
    </submittedName>
</protein>
<name>A0ABD0N396_CIRMR</name>
<dbReference type="EMBL" id="JAMKFB020000024">
    <property type="protein sequence ID" value="KAL0156022.1"/>
    <property type="molecule type" value="Genomic_DNA"/>
</dbReference>
<reference evidence="1 2" key="1">
    <citation type="submission" date="2024-05" db="EMBL/GenBank/DDBJ databases">
        <title>Genome sequencing and assembly of Indian major carp, Cirrhinus mrigala (Hamilton, 1822).</title>
        <authorList>
            <person name="Mohindra V."/>
            <person name="Chowdhury L.M."/>
            <person name="Lal K."/>
            <person name="Jena J.K."/>
        </authorList>
    </citation>
    <scope>NUCLEOTIDE SEQUENCE [LARGE SCALE GENOMIC DNA]</scope>
    <source>
        <strain evidence="1">CM1030</strain>
        <tissue evidence="1">Blood</tissue>
    </source>
</reference>
<dbReference type="Proteomes" id="UP001529510">
    <property type="component" value="Unassembled WGS sequence"/>
</dbReference>
<accession>A0ABD0N396</accession>
<organism evidence="1 2">
    <name type="scientific">Cirrhinus mrigala</name>
    <name type="common">Mrigala</name>
    <dbReference type="NCBI Taxonomy" id="683832"/>
    <lineage>
        <taxon>Eukaryota</taxon>
        <taxon>Metazoa</taxon>
        <taxon>Chordata</taxon>
        <taxon>Craniata</taxon>
        <taxon>Vertebrata</taxon>
        <taxon>Euteleostomi</taxon>
        <taxon>Actinopterygii</taxon>
        <taxon>Neopterygii</taxon>
        <taxon>Teleostei</taxon>
        <taxon>Ostariophysi</taxon>
        <taxon>Cypriniformes</taxon>
        <taxon>Cyprinidae</taxon>
        <taxon>Labeoninae</taxon>
        <taxon>Labeonini</taxon>
        <taxon>Cirrhinus</taxon>
    </lineage>
</organism>
<gene>
    <name evidence="1" type="ORF">M9458_047268</name>
</gene>
<feature type="non-terminal residue" evidence="1">
    <location>
        <position position="50"/>
    </location>
</feature>
<dbReference type="AlphaFoldDB" id="A0ABD0N396"/>
<evidence type="ECO:0000313" key="2">
    <source>
        <dbReference type="Proteomes" id="UP001529510"/>
    </source>
</evidence>
<evidence type="ECO:0000313" key="1">
    <source>
        <dbReference type="EMBL" id="KAL0156022.1"/>
    </source>
</evidence>